<dbReference type="Pfam" id="PF07728">
    <property type="entry name" value="AAA_5"/>
    <property type="match status" value="1"/>
</dbReference>
<evidence type="ECO:0000313" key="2">
    <source>
        <dbReference type="EMBL" id="PTD19588.1"/>
    </source>
</evidence>
<comment type="caution">
    <text evidence="2">The sequence shown here is derived from an EMBL/GenBank/DDBJ whole genome shotgun (WGS) entry which is preliminary data.</text>
</comment>
<dbReference type="InterPro" id="IPR027417">
    <property type="entry name" value="P-loop_NTPase"/>
</dbReference>
<dbReference type="InterPro" id="IPR011704">
    <property type="entry name" value="ATPase_dyneun-rel_AAA"/>
</dbReference>
<sequence length="968" mass="109009">MPHLWVQHCVSGARFGGKVREAEFRDWLLNKGYAAHSVDSDISRMRRVEAAMPDYDLPDRDLDSAFERDELEGVLAALRGSIDALPEKTPPEALVPRSNNYDERLRKALRCTELYRDFCREADGAAPGDAERVRRYALDRYIRPARTQGRPHVDIPVREVNEALDLKNHYKNICQALAGPKMQALAGVPAPARPEKIDSPFTIFRFELGGFDRRMLERLRRMFEQKYPDFRDFTESAGYGSAEDDYKRALIARTDELLTEYRDADDAALGAALLDLISGRGGLRSNLLDWRVAKLVADIRSSVPGVMEEAAGSLARDEDGIAAVAGFAERMWPYLNEKVPGSRPFAESRTIPTMVRAMVDPLQIIGIRSTPTDNAAKMLLGRPAFALQPLTASELEGVVGLARRIFDIMKDEWRWKPRDLWDVQGFFWETCQKRLAPDENRAVLDDEMDTDMDSPTNLILYGPPGTGKTYATAREAVRLCGESVPDDREELMALYRSLAQKGRIEFVTFHQNFSYEDFVEGLRPTTGDSEDDGDASAGFSLQAQDGIFKQIADVAASNRGKVIDNGPRSIDRSRKVFKMSLGRSRSSADDIIYQDALRDGYVVLGWGGDVDWSDRRYDEWEAIKERWRQDHPEASGNDPNMSQMYTFRINMEVGSLVIVSDGNRKFRAIGEVTGPYQFVPGPNGEYNHRRSVRWLWHSDESLPRERVYSKELSQVSVYQMNSRYVNWDGLEQTVTTGGDDAATSGTPEGHVLIIDEINRANISKVFGELITLIETDKRLGMPNALTVRLPYSKTLFGVPANLHIIGTMNTADRSIALLDTALRRRFTFREIAPEPELLADAAARCGIALPAILGTINDRIEYLIDCEHRIGHAFFMDCATRADVDAVMRDKIIPLLEEFFFEDWGRIRAVLGHGFIGERTLKAPPGFDGLERKSWFVRMPFADDAYERLISPSGEDDAITVEPEAQPA</sequence>
<gene>
    <name evidence="2" type="ORF">CV103_13040</name>
</gene>
<protein>
    <recommendedName>
        <fullName evidence="1">AAA+ ATPase domain-containing protein</fullName>
    </recommendedName>
</protein>
<reference evidence="2 3" key="1">
    <citation type="submission" date="2017-11" db="EMBL/GenBank/DDBJ databases">
        <title>Sphingomonas oleivorans sp. nov., isolated from oil-contaminated soil.</title>
        <authorList>
            <person name="Wang L."/>
            <person name="Chen L."/>
        </authorList>
    </citation>
    <scope>NUCLEOTIDE SEQUENCE [LARGE SCALE GENOMIC DNA]</scope>
    <source>
        <strain evidence="2 3">K101</strain>
    </source>
</reference>
<dbReference type="PANTHER" id="PTHR37291:SF1">
    <property type="entry name" value="TYPE IV METHYL-DIRECTED RESTRICTION ENZYME ECOKMCRB SUBUNIT"/>
    <property type="match status" value="1"/>
</dbReference>
<organism evidence="2 3">
    <name type="scientific">Edaphosphingomonas fennica</name>
    <dbReference type="NCBI Taxonomy" id="114404"/>
    <lineage>
        <taxon>Bacteria</taxon>
        <taxon>Pseudomonadati</taxon>
        <taxon>Pseudomonadota</taxon>
        <taxon>Alphaproteobacteria</taxon>
        <taxon>Sphingomonadales</taxon>
        <taxon>Rhizorhabdaceae</taxon>
        <taxon>Edaphosphingomonas</taxon>
    </lineage>
</organism>
<dbReference type="GO" id="GO:0016887">
    <property type="term" value="F:ATP hydrolysis activity"/>
    <property type="evidence" value="ECO:0007669"/>
    <property type="project" value="InterPro"/>
</dbReference>
<dbReference type="AlphaFoldDB" id="A0A2T4HUU7"/>
<dbReference type="Proteomes" id="UP000241206">
    <property type="component" value="Unassembled WGS sequence"/>
</dbReference>
<dbReference type="InterPro" id="IPR052934">
    <property type="entry name" value="Methyl-DNA_Rec/Restrict_Enz"/>
</dbReference>
<evidence type="ECO:0000313" key="3">
    <source>
        <dbReference type="Proteomes" id="UP000241206"/>
    </source>
</evidence>
<dbReference type="EMBL" id="PHHF01000052">
    <property type="protein sequence ID" value="PTD19588.1"/>
    <property type="molecule type" value="Genomic_DNA"/>
</dbReference>
<dbReference type="InterPro" id="IPR003593">
    <property type="entry name" value="AAA+_ATPase"/>
</dbReference>
<accession>A0A2T4HUU7</accession>
<dbReference type="SUPFAM" id="SSF52540">
    <property type="entry name" value="P-loop containing nucleoside triphosphate hydrolases"/>
    <property type="match status" value="1"/>
</dbReference>
<name>A0A2T4HUU7_9SPHN</name>
<dbReference type="SMART" id="SM00382">
    <property type="entry name" value="AAA"/>
    <property type="match status" value="1"/>
</dbReference>
<dbReference type="Gene3D" id="3.40.50.300">
    <property type="entry name" value="P-loop containing nucleotide triphosphate hydrolases"/>
    <property type="match status" value="2"/>
</dbReference>
<proteinExistence type="predicted"/>
<evidence type="ECO:0000259" key="1">
    <source>
        <dbReference type="SMART" id="SM00382"/>
    </source>
</evidence>
<dbReference type="PANTHER" id="PTHR37291">
    <property type="entry name" value="5-METHYLCYTOSINE-SPECIFIC RESTRICTION ENZYME B"/>
    <property type="match status" value="1"/>
</dbReference>
<keyword evidence="3" id="KW-1185">Reference proteome</keyword>
<dbReference type="GO" id="GO:0005524">
    <property type="term" value="F:ATP binding"/>
    <property type="evidence" value="ECO:0007669"/>
    <property type="project" value="InterPro"/>
</dbReference>
<feature type="domain" description="AAA+ ATPase" evidence="1">
    <location>
        <begin position="454"/>
        <end position="836"/>
    </location>
</feature>